<feature type="domain" description="Anaphase-promoting complex subunit 4 long" evidence="7">
    <location>
        <begin position="181"/>
        <end position="369"/>
    </location>
</feature>
<evidence type="ECO:0000256" key="1">
    <source>
        <dbReference type="ARBA" id="ARBA00016067"/>
    </source>
</evidence>
<dbReference type="GO" id="GO:0051301">
    <property type="term" value="P:cell division"/>
    <property type="evidence" value="ECO:0007669"/>
    <property type="project" value="UniProtKB-KW"/>
</dbReference>
<protein>
    <recommendedName>
        <fullName evidence="1">Anaphase-promoting complex subunit 4</fullName>
    </recommendedName>
</protein>
<dbReference type="RefSeq" id="XP_002550930.1">
    <property type="nucleotide sequence ID" value="XM_002550884.1"/>
</dbReference>
<accession>C5MHL1</accession>
<dbReference type="SUPFAM" id="SSF50978">
    <property type="entry name" value="WD40 repeat-like"/>
    <property type="match status" value="1"/>
</dbReference>
<dbReference type="InterPro" id="IPR024977">
    <property type="entry name" value="Apc4-like_WD40_dom"/>
</dbReference>
<keyword evidence="2" id="KW-0132">Cell division</keyword>
<keyword evidence="4" id="KW-0833">Ubl conjugation pathway</keyword>
<evidence type="ECO:0000313" key="8">
    <source>
        <dbReference type="EMBL" id="EER30776.1"/>
    </source>
</evidence>
<dbReference type="InterPro" id="IPR024790">
    <property type="entry name" value="APC4_long_dom"/>
</dbReference>
<evidence type="ECO:0000256" key="3">
    <source>
        <dbReference type="ARBA" id="ARBA00022776"/>
    </source>
</evidence>
<dbReference type="Pfam" id="PF12896">
    <property type="entry name" value="ANAPC4"/>
    <property type="match status" value="1"/>
</dbReference>
<dbReference type="GeneID" id="8300699"/>
<dbReference type="PANTHER" id="PTHR13260">
    <property type="entry name" value="ANAPHASE PROMOTING COMPLEX SUBUNIT 4 APC4"/>
    <property type="match status" value="1"/>
</dbReference>
<evidence type="ECO:0000259" key="6">
    <source>
        <dbReference type="Pfam" id="PF12894"/>
    </source>
</evidence>
<dbReference type="PANTHER" id="PTHR13260:SF0">
    <property type="entry name" value="ANAPHASE-PROMOTING COMPLEX SUBUNIT 4"/>
    <property type="match status" value="1"/>
</dbReference>
<dbReference type="EMBL" id="GG692402">
    <property type="protein sequence ID" value="EER30776.1"/>
    <property type="molecule type" value="Genomic_DNA"/>
</dbReference>
<evidence type="ECO:0000313" key="9">
    <source>
        <dbReference type="Proteomes" id="UP000002037"/>
    </source>
</evidence>
<dbReference type="InterPro" id="IPR036322">
    <property type="entry name" value="WD40_repeat_dom_sf"/>
</dbReference>
<dbReference type="InterPro" id="IPR024789">
    <property type="entry name" value="APC4"/>
</dbReference>
<dbReference type="GO" id="GO:0034399">
    <property type="term" value="C:nuclear periphery"/>
    <property type="evidence" value="ECO:0007669"/>
    <property type="project" value="TreeGrafter"/>
</dbReference>
<sequence length="546" mass="62758">MMKSSMVSTVYNGKLPSLLLSDPNGIFTWCPHLNLIFVSMNKTSIWCYRINGERIYSINNKSFIKNIAFHNQFFCLSGVDNLIKFYNSNNGQLVKVLDDELSNVKFLQWNETEFVLPVSNLPKVYDLVHDLNYLVINDDKSLTFSFNQLLTVKYECDVTIQQQLGTDLFDQVYLADNSLVNVKFNVENKQMYTQQIIKVCQLISLVEYTEKHLKELEGIVTPFVQALDRYMSNLKSECKDDDMAMYLTDLLLTNVVPEFSKDFWLNQYGERGYKKLSKLSGVYESAIKLTFQHLVSSMERIIIVLCDLIGISKWQHGMMPVVELEKLLVIAKDQLKFYYKFIWDLQAEKSQFQEFLNWTKTIIDMLNDQEYEINYSTTNVLTFVTSTIEECAIMKYFSLELDVVGNNNKTLMENRIVLDMTSVREYHKGVISLEKITLLDVPESATNLKLAKWEGEIVITYIQDSNLVIANLHSIVTTVPHVVAFEHREGDLVALTRTGSLLIINSSSCIPIPLPSMSFTPASVKLNASYGVLLDSARQNYLIFKV</sequence>
<dbReference type="VEuPathDB" id="FungiDB:CTRG_05228"/>
<dbReference type="OrthoDB" id="2110451at2759"/>
<feature type="domain" description="Anaphase-promoting complex subunit 4-like WD40" evidence="6">
    <location>
        <begin position="28"/>
        <end position="111"/>
    </location>
</feature>
<dbReference type="Proteomes" id="UP000002037">
    <property type="component" value="Unassembled WGS sequence"/>
</dbReference>
<evidence type="ECO:0000259" key="7">
    <source>
        <dbReference type="Pfam" id="PF12896"/>
    </source>
</evidence>
<evidence type="ECO:0000256" key="4">
    <source>
        <dbReference type="ARBA" id="ARBA00022786"/>
    </source>
</evidence>
<dbReference type="HOGENOM" id="CLU_473412_0_0_1"/>
<dbReference type="Pfam" id="PF12894">
    <property type="entry name" value="ANAPC4_WD40"/>
    <property type="match status" value="1"/>
</dbReference>
<dbReference type="STRING" id="294747.C5MHL1"/>
<keyword evidence="3" id="KW-0498">Mitosis</keyword>
<dbReference type="GO" id="GO:0005680">
    <property type="term" value="C:anaphase-promoting complex"/>
    <property type="evidence" value="ECO:0007669"/>
    <property type="project" value="InterPro"/>
</dbReference>
<dbReference type="GO" id="GO:0070979">
    <property type="term" value="P:protein K11-linked ubiquitination"/>
    <property type="evidence" value="ECO:0007669"/>
    <property type="project" value="TreeGrafter"/>
</dbReference>
<organism evidence="8 9">
    <name type="scientific">Candida tropicalis (strain ATCC MYA-3404 / T1)</name>
    <name type="common">Yeast</name>
    <dbReference type="NCBI Taxonomy" id="294747"/>
    <lineage>
        <taxon>Eukaryota</taxon>
        <taxon>Fungi</taxon>
        <taxon>Dikarya</taxon>
        <taxon>Ascomycota</taxon>
        <taxon>Saccharomycotina</taxon>
        <taxon>Pichiomycetes</taxon>
        <taxon>Debaryomycetaceae</taxon>
        <taxon>Candida/Lodderomyces clade</taxon>
        <taxon>Candida</taxon>
    </lineage>
</organism>
<dbReference type="AlphaFoldDB" id="C5MHL1"/>
<evidence type="ECO:0000256" key="5">
    <source>
        <dbReference type="ARBA" id="ARBA00023306"/>
    </source>
</evidence>
<dbReference type="eggNOG" id="KOG4640">
    <property type="taxonomic scope" value="Eukaryota"/>
</dbReference>
<name>C5MHL1_CANTT</name>
<keyword evidence="5" id="KW-0131">Cell cycle</keyword>
<keyword evidence="9" id="KW-1185">Reference proteome</keyword>
<dbReference type="GO" id="GO:0031145">
    <property type="term" value="P:anaphase-promoting complex-dependent catabolic process"/>
    <property type="evidence" value="ECO:0007669"/>
    <property type="project" value="InterPro"/>
</dbReference>
<proteinExistence type="predicted"/>
<dbReference type="KEGG" id="ctp:CTRG_05228"/>
<gene>
    <name evidence="8" type="ORF">CTRG_05228</name>
</gene>
<reference evidence="8 9" key="1">
    <citation type="journal article" date="2009" name="Nature">
        <title>Evolution of pathogenicity and sexual reproduction in eight Candida genomes.</title>
        <authorList>
            <person name="Butler G."/>
            <person name="Rasmussen M.D."/>
            <person name="Lin M.F."/>
            <person name="Santos M.A."/>
            <person name="Sakthikumar S."/>
            <person name="Munro C.A."/>
            <person name="Rheinbay E."/>
            <person name="Grabherr M."/>
            <person name="Forche A."/>
            <person name="Reedy J.L."/>
            <person name="Agrafioti I."/>
            <person name="Arnaud M.B."/>
            <person name="Bates S."/>
            <person name="Brown A.J."/>
            <person name="Brunke S."/>
            <person name="Costanzo M.C."/>
            <person name="Fitzpatrick D.A."/>
            <person name="de Groot P.W."/>
            <person name="Harris D."/>
            <person name="Hoyer L.L."/>
            <person name="Hube B."/>
            <person name="Klis F.M."/>
            <person name="Kodira C."/>
            <person name="Lennard N."/>
            <person name="Logue M.E."/>
            <person name="Martin R."/>
            <person name="Neiman A.M."/>
            <person name="Nikolaou E."/>
            <person name="Quail M.A."/>
            <person name="Quinn J."/>
            <person name="Santos M.C."/>
            <person name="Schmitzberger F.F."/>
            <person name="Sherlock G."/>
            <person name="Shah P."/>
            <person name="Silverstein K.A."/>
            <person name="Skrzypek M.S."/>
            <person name="Soll D."/>
            <person name="Staggs R."/>
            <person name="Stansfield I."/>
            <person name="Stumpf M.P."/>
            <person name="Sudbery P.E."/>
            <person name="Srikantha T."/>
            <person name="Zeng Q."/>
            <person name="Berman J."/>
            <person name="Berriman M."/>
            <person name="Heitman J."/>
            <person name="Gow N.A."/>
            <person name="Lorenz M.C."/>
            <person name="Birren B.W."/>
            <person name="Kellis M."/>
            <person name="Cuomo C.A."/>
        </authorList>
    </citation>
    <scope>NUCLEOTIDE SEQUENCE [LARGE SCALE GENOMIC DNA]</scope>
    <source>
        <strain evidence="9">ATCC MYA-3404 / T1</strain>
    </source>
</reference>
<evidence type="ECO:0000256" key="2">
    <source>
        <dbReference type="ARBA" id="ARBA00022618"/>
    </source>
</evidence>